<dbReference type="Pfam" id="PF04967">
    <property type="entry name" value="HTH_10"/>
    <property type="match status" value="1"/>
</dbReference>
<keyword evidence="2" id="KW-0804">Transcription</keyword>
<dbReference type="GeneID" id="37287935"/>
<protein>
    <submittedName>
        <fullName evidence="5">Helix-turn-helix domain-containing protein</fullName>
    </submittedName>
</protein>
<dbReference type="Proteomes" id="UP000252985">
    <property type="component" value="Chromosome"/>
</dbReference>
<keyword evidence="1" id="KW-0805">Transcription regulation</keyword>
<dbReference type="InterPro" id="IPR056493">
    <property type="entry name" value="HVO_0513_N"/>
</dbReference>
<dbReference type="RefSeq" id="WP_114606155.1">
    <property type="nucleotide sequence ID" value="NZ_CP031148.1"/>
</dbReference>
<evidence type="ECO:0000313" key="6">
    <source>
        <dbReference type="Proteomes" id="UP000252985"/>
    </source>
</evidence>
<dbReference type="Pfam" id="PF24278">
    <property type="entry name" value="HVO_0513_N"/>
    <property type="match status" value="1"/>
</dbReference>
<gene>
    <name evidence="5" type="ORF">DU484_13115</name>
</gene>
<evidence type="ECO:0000313" key="5">
    <source>
        <dbReference type="EMBL" id="AXG10708.1"/>
    </source>
</evidence>
<evidence type="ECO:0000256" key="1">
    <source>
        <dbReference type="ARBA" id="ARBA00023015"/>
    </source>
</evidence>
<proteinExistence type="predicted"/>
<feature type="domain" description="HTH bat-type" evidence="3">
    <location>
        <begin position="161"/>
        <end position="212"/>
    </location>
</feature>
<dbReference type="KEGG" id="haq:DU484_13115"/>
<name>A0A345EET6_9EURY</name>
<dbReference type="PANTHER" id="PTHR34236:SF1">
    <property type="entry name" value="DIMETHYL SULFOXIDE REDUCTASE TRANSCRIPTIONAL ACTIVATOR"/>
    <property type="match status" value="1"/>
</dbReference>
<reference evidence="5 6" key="1">
    <citation type="submission" date="2018-07" db="EMBL/GenBank/DDBJ databases">
        <title>Genome sequences of Haloplanus sp. CBA1112.</title>
        <authorList>
            <person name="Kim Y.B."/>
            <person name="Roh S.W."/>
        </authorList>
    </citation>
    <scope>NUCLEOTIDE SEQUENCE [LARGE SCALE GENOMIC DNA]</scope>
    <source>
        <strain evidence="5 6">CBA1112</strain>
    </source>
</reference>
<evidence type="ECO:0000259" key="3">
    <source>
        <dbReference type="Pfam" id="PF04967"/>
    </source>
</evidence>
<dbReference type="PANTHER" id="PTHR34236">
    <property type="entry name" value="DIMETHYL SULFOXIDE REDUCTASE TRANSCRIPTIONAL ACTIVATOR"/>
    <property type="match status" value="1"/>
</dbReference>
<evidence type="ECO:0000259" key="4">
    <source>
        <dbReference type="Pfam" id="PF24278"/>
    </source>
</evidence>
<sequence length="217" mass="23632">MKYVDLRIHHEAGSLHPMHAFEMRHDEIDGAALLHWNTVFDETNTMVFRIRGDPDPFRAKLDAREATVEYSLTDAEDGVFYCCVRDRATDADRNYIAAFARGTLVVVPPVEFNPDGTTDLTLVGTPADVDAAVEGLPDGLRATVRSVGPYRRRAGPTTPRLTDCQRAAVATAVDCGYYDSPRGGTVEEVAATLGVAPGTAAEHLRKAEATVMSRLVE</sequence>
<accession>A0A345EET6</accession>
<evidence type="ECO:0000256" key="2">
    <source>
        <dbReference type="ARBA" id="ARBA00023163"/>
    </source>
</evidence>
<dbReference type="AlphaFoldDB" id="A0A345EET6"/>
<dbReference type="InterPro" id="IPR007050">
    <property type="entry name" value="HTH_bacterioopsin"/>
</dbReference>
<dbReference type="EMBL" id="CP031148">
    <property type="protein sequence ID" value="AXG10708.1"/>
    <property type="molecule type" value="Genomic_DNA"/>
</dbReference>
<organism evidence="5 6">
    <name type="scientific">Haloplanus rubicundus</name>
    <dbReference type="NCBI Taxonomy" id="1547898"/>
    <lineage>
        <taxon>Archaea</taxon>
        <taxon>Methanobacteriati</taxon>
        <taxon>Methanobacteriota</taxon>
        <taxon>Stenosarchaea group</taxon>
        <taxon>Halobacteria</taxon>
        <taxon>Halobacteriales</taxon>
        <taxon>Haloferacaceae</taxon>
        <taxon>Haloplanus</taxon>
    </lineage>
</organism>
<feature type="domain" description="HVO-0513-like N-terminal" evidence="4">
    <location>
        <begin position="16"/>
        <end position="150"/>
    </location>
</feature>